<organism evidence="1 2">
    <name type="scientific">Puccinia graminis f. sp. tritici</name>
    <dbReference type="NCBI Taxonomy" id="56615"/>
    <lineage>
        <taxon>Eukaryota</taxon>
        <taxon>Fungi</taxon>
        <taxon>Dikarya</taxon>
        <taxon>Basidiomycota</taxon>
        <taxon>Pucciniomycotina</taxon>
        <taxon>Pucciniomycetes</taxon>
        <taxon>Pucciniales</taxon>
        <taxon>Pucciniaceae</taxon>
        <taxon>Puccinia</taxon>
    </lineage>
</organism>
<evidence type="ECO:0000313" key="1">
    <source>
        <dbReference type="EMBL" id="KAA1123020.1"/>
    </source>
</evidence>
<evidence type="ECO:0000313" key="2">
    <source>
        <dbReference type="Proteomes" id="UP000325313"/>
    </source>
</evidence>
<name>A0A5B0RBH5_PUCGR</name>
<accession>A0A5B0RBH5</accession>
<protein>
    <submittedName>
        <fullName evidence="1">Uncharacterized protein</fullName>
    </submittedName>
</protein>
<reference evidence="1 2" key="1">
    <citation type="submission" date="2019-05" db="EMBL/GenBank/DDBJ databases">
        <title>Emergence of the Ug99 lineage of the wheat stem rust pathogen through somatic hybridization.</title>
        <authorList>
            <person name="Li F."/>
            <person name="Upadhyaya N.M."/>
            <person name="Sperschneider J."/>
            <person name="Matny O."/>
            <person name="Nguyen-Phuc H."/>
            <person name="Mago R."/>
            <person name="Raley C."/>
            <person name="Miller M.E."/>
            <person name="Silverstein K.A.T."/>
            <person name="Henningsen E."/>
            <person name="Hirsch C.D."/>
            <person name="Visser B."/>
            <person name="Pretorius Z.A."/>
            <person name="Steffenson B.J."/>
            <person name="Schwessinger B."/>
            <person name="Dodds P.N."/>
            <person name="Figueroa M."/>
        </authorList>
    </citation>
    <scope>NUCLEOTIDE SEQUENCE [LARGE SCALE GENOMIC DNA]</scope>
    <source>
        <strain evidence="1 2">Ug99</strain>
    </source>
</reference>
<sequence length="60" mass="6945">MVSDHQPIAVEDLSIAPVVYLYKNSCPHCGLTYWLTMNPCPLHHYPRQLDDNEFGKEDEL</sequence>
<comment type="caution">
    <text evidence="1">The sequence shown here is derived from an EMBL/GenBank/DDBJ whole genome shotgun (WGS) entry which is preliminary data.</text>
</comment>
<dbReference type="EMBL" id="VDEP01000212">
    <property type="protein sequence ID" value="KAA1123020.1"/>
    <property type="molecule type" value="Genomic_DNA"/>
</dbReference>
<proteinExistence type="predicted"/>
<dbReference type="AlphaFoldDB" id="A0A5B0RBH5"/>
<gene>
    <name evidence="1" type="ORF">PGTUg99_007584</name>
</gene>
<dbReference type="Proteomes" id="UP000325313">
    <property type="component" value="Unassembled WGS sequence"/>
</dbReference>